<evidence type="ECO:0000256" key="2">
    <source>
        <dbReference type="ARBA" id="ARBA00022475"/>
    </source>
</evidence>
<keyword evidence="4 6" id="KW-1133">Transmembrane helix</keyword>
<evidence type="ECO:0000256" key="6">
    <source>
        <dbReference type="SAM" id="Phobius"/>
    </source>
</evidence>
<feature type="domain" description="MacB-like periplasmic core" evidence="8">
    <location>
        <begin position="23"/>
        <end position="230"/>
    </location>
</feature>
<name>I7ZFA8_9GAMM</name>
<dbReference type="GO" id="GO:0005886">
    <property type="term" value="C:plasma membrane"/>
    <property type="evidence" value="ECO:0007669"/>
    <property type="project" value="UniProtKB-SubCell"/>
</dbReference>
<dbReference type="Pfam" id="PF02687">
    <property type="entry name" value="FtsX"/>
    <property type="match status" value="1"/>
</dbReference>
<gene>
    <name evidence="9" type="ORF">WQQ_05290</name>
</gene>
<evidence type="ECO:0000256" key="3">
    <source>
        <dbReference type="ARBA" id="ARBA00022692"/>
    </source>
</evidence>
<keyword evidence="3 6" id="KW-0812">Transmembrane</keyword>
<keyword evidence="2" id="KW-1003">Cell membrane</keyword>
<sequence>MKYFPLLWSTLWRKKARTIFTLLAIVMAFLLFGMLQGVNSAFNRTIELANVNRLVVISKIALTESLPFSYTQQIEAVPGVSGVSYASWFGGWYQDPKNPIFSYPVDPTRHFDMFPELKLPPEQLEAFRNTRSGAVVGKAAADKYGWKIGDRIPLHSEIWTRKSDGQSDWTFDLVGIFTHDSGDAMQENQLLFQHEYFDEARAFGRGTVGWFTVRISDPGQAAQVGAAIDKRFANSLDETKAQSEKEFQMGFMKQIADINYIVTRILVAVFVALLFATGSTMMQSVRERIPELAVLKTLGFSDTRVLVLVLSESVLLCVLSAAIGLGLATLMFPAFKDMLGIVKLPGDVIVGGFVTAVLLALVTGLPPALRARSLNIVDALAGR</sequence>
<evidence type="ECO:0000256" key="4">
    <source>
        <dbReference type="ARBA" id="ARBA00022989"/>
    </source>
</evidence>
<keyword evidence="10" id="KW-1185">Reference proteome</keyword>
<dbReference type="Proteomes" id="UP000003704">
    <property type="component" value="Unassembled WGS sequence"/>
</dbReference>
<proteinExistence type="predicted"/>
<evidence type="ECO:0000256" key="1">
    <source>
        <dbReference type="ARBA" id="ARBA00004651"/>
    </source>
</evidence>
<dbReference type="PANTHER" id="PTHR43738:SF3">
    <property type="entry name" value="ABC TRANSPORTER PERMEASE"/>
    <property type="match status" value="1"/>
</dbReference>
<organism evidence="9 10">
    <name type="scientific">Hydrocarboniphaga effusa AP103</name>
    <dbReference type="NCBI Taxonomy" id="1172194"/>
    <lineage>
        <taxon>Bacteria</taxon>
        <taxon>Pseudomonadati</taxon>
        <taxon>Pseudomonadota</taxon>
        <taxon>Gammaproteobacteria</taxon>
        <taxon>Nevskiales</taxon>
        <taxon>Nevskiaceae</taxon>
        <taxon>Hydrocarboniphaga</taxon>
    </lineage>
</organism>
<comment type="subcellular location">
    <subcellularLocation>
        <location evidence="1">Cell membrane</location>
        <topology evidence="1">Multi-pass membrane protein</topology>
    </subcellularLocation>
</comment>
<protein>
    <recommendedName>
        <fullName evidence="11">ABC3 transporter permease protein domain-containing protein</fullName>
    </recommendedName>
</protein>
<feature type="domain" description="ABC3 transporter permease C-terminal" evidence="7">
    <location>
        <begin position="266"/>
        <end position="376"/>
    </location>
</feature>
<evidence type="ECO:0008006" key="11">
    <source>
        <dbReference type="Google" id="ProtNLM"/>
    </source>
</evidence>
<dbReference type="InterPro" id="IPR003838">
    <property type="entry name" value="ABC3_permease_C"/>
</dbReference>
<evidence type="ECO:0000259" key="7">
    <source>
        <dbReference type="Pfam" id="PF02687"/>
    </source>
</evidence>
<evidence type="ECO:0000256" key="5">
    <source>
        <dbReference type="ARBA" id="ARBA00023136"/>
    </source>
</evidence>
<dbReference type="Pfam" id="PF12704">
    <property type="entry name" value="MacB_PCD"/>
    <property type="match status" value="1"/>
</dbReference>
<feature type="transmembrane region" description="Helical" evidence="6">
    <location>
        <begin position="258"/>
        <end position="278"/>
    </location>
</feature>
<dbReference type="AlphaFoldDB" id="I7ZFA8"/>
<evidence type="ECO:0000313" key="10">
    <source>
        <dbReference type="Proteomes" id="UP000003704"/>
    </source>
</evidence>
<feature type="transmembrane region" description="Helical" evidence="6">
    <location>
        <begin position="348"/>
        <end position="369"/>
    </location>
</feature>
<accession>I7ZFA8</accession>
<dbReference type="RefSeq" id="WP_007183485.1">
    <property type="nucleotide sequence ID" value="NZ_AKGD01000001.1"/>
</dbReference>
<feature type="transmembrane region" description="Helical" evidence="6">
    <location>
        <begin position="305"/>
        <end position="328"/>
    </location>
</feature>
<dbReference type="PANTHER" id="PTHR43738">
    <property type="entry name" value="ABC TRANSPORTER, MEMBRANE PROTEIN"/>
    <property type="match status" value="1"/>
</dbReference>
<reference evidence="9 10" key="1">
    <citation type="journal article" date="2012" name="J. Bacteriol.">
        <title>Genome Sequence of n-Alkane-Degrading Hydrocarboniphaga effusa Strain AP103T (ATCC BAA-332T).</title>
        <authorList>
            <person name="Chang H.K."/>
            <person name="Zylstra G.J."/>
            <person name="Chae J.C."/>
        </authorList>
    </citation>
    <scope>NUCLEOTIDE SEQUENCE [LARGE SCALE GENOMIC DNA]</scope>
    <source>
        <strain evidence="9 10">AP103</strain>
    </source>
</reference>
<evidence type="ECO:0000259" key="8">
    <source>
        <dbReference type="Pfam" id="PF12704"/>
    </source>
</evidence>
<dbReference type="EMBL" id="AKGD01000001">
    <property type="protein sequence ID" value="EIT70392.1"/>
    <property type="molecule type" value="Genomic_DNA"/>
</dbReference>
<keyword evidence="5 6" id="KW-0472">Membrane</keyword>
<dbReference type="STRING" id="1172194.WQQ_05290"/>
<comment type="caution">
    <text evidence="9">The sequence shown here is derived from an EMBL/GenBank/DDBJ whole genome shotgun (WGS) entry which is preliminary data.</text>
</comment>
<dbReference type="PATRIC" id="fig|1172194.4.peg.505"/>
<dbReference type="OrthoDB" id="9775474at2"/>
<evidence type="ECO:0000313" key="9">
    <source>
        <dbReference type="EMBL" id="EIT70392.1"/>
    </source>
</evidence>
<dbReference type="InterPro" id="IPR051125">
    <property type="entry name" value="ABC-4/HrtB_transporter"/>
</dbReference>
<dbReference type="InterPro" id="IPR025857">
    <property type="entry name" value="MacB_PCD"/>
</dbReference>